<protein>
    <submittedName>
        <fullName evidence="1">Uncharacterized protein</fullName>
    </submittedName>
</protein>
<accession>A0A4Y2PZ84</accession>
<gene>
    <name evidence="1" type="ORF">AVEN_189231_1</name>
</gene>
<evidence type="ECO:0000313" key="2">
    <source>
        <dbReference type="Proteomes" id="UP000499080"/>
    </source>
</evidence>
<dbReference type="Proteomes" id="UP000499080">
    <property type="component" value="Unassembled WGS sequence"/>
</dbReference>
<evidence type="ECO:0000313" key="1">
    <source>
        <dbReference type="EMBL" id="GBN56484.1"/>
    </source>
</evidence>
<name>A0A4Y2PZ84_ARAVE</name>
<proteinExistence type="predicted"/>
<dbReference type="AlphaFoldDB" id="A0A4Y2PZ84"/>
<reference evidence="1 2" key="1">
    <citation type="journal article" date="2019" name="Sci. Rep.">
        <title>Orb-weaving spider Araneus ventricosus genome elucidates the spidroin gene catalogue.</title>
        <authorList>
            <person name="Kono N."/>
            <person name="Nakamura H."/>
            <person name="Ohtoshi R."/>
            <person name="Moran D.A.P."/>
            <person name="Shinohara A."/>
            <person name="Yoshida Y."/>
            <person name="Fujiwara M."/>
            <person name="Mori M."/>
            <person name="Tomita M."/>
            <person name="Arakawa K."/>
        </authorList>
    </citation>
    <scope>NUCLEOTIDE SEQUENCE [LARGE SCALE GENOMIC DNA]</scope>
</reference>
<dbReference type="EMBL" id="BGPR01012531">
    <property type="protein sequence ID" value="GBN56484.1"/>
    <property type="molecule type" value="Genomic_DNA"/>
</dbReference>
<sequence length="87" mass="9701">MFLPIGNEPFRSSKCATVGESQRNYQNGYCGAEGTSVTSVVPRKQIICKCSKMLSPRVWKLSVPKFFLLSIVCDLPDVIPKERAVSY</sequence>
<organism evidence="1 2">
    <name type="scientific">Araneus ventricosus</name>
    <name type="common">Orbweaver spider</name>
    <name type="synonym">Epeira ventricosa</name>
    <dbReference type="NCBI Taxonomy" id="182803"/>
    <lineage>
        <taxon>Eukaryota</taxon>
        <taxon>Metazoa</taxon>
        <taxon>Ecdysozoa</taxon>
        <taxon>Arthropoda</taxon>
        <taxon>Chelicerata</taxon>
        <taxon>Arachnida</taxon>
        <taxon>Araneae</taxon>
        <taxon>Araneomorphae</taxon>
        <taxon>Entelegynae</taxon>
        <taxon>Araneoidea</taxon>
        <taxon>Araneidae</taxon>
        <taxon>Araneus</taxon>
    </lineage>
</organism>
<keyword evidence="2" id="KW-1185">Reference proteome</keyword>
<comment type="caution">
    <text evidence="1">The sequence shown here is derived from an EMBL/GenBank/DDBJ whole genome shotgun (WGS) entry which is preliminary data.</text>
</comment>